<keyword evidence="3" id="KW-0677">Repeat</keyword>
<name>A0A2A8D467_9MICC</name>
<dbReference type="EMBL" id="PDEV01000004">
    <property type="protein sequence ID" value="PEN15729.1"/>
    <property type="molecule type" value="Genomic_DNA"/>
</dbReference>
<protein>
    <submittedName>
        <fullName evidence="4">Maltose acetyltransferase</fullName>
    </submittedName>
</protein>
<comment type="similarity">
    <text evidence="1">Belongs to the transferase hexapeptide repeat family.</text>
</comment>
<dbReference type="InterPro" id="IPR051159">
    <property type="entry name" value="Hexapeptide_acetyltransf"/>
</dbReference>
<proteinExistence type="inferred from homology"/>
<accession>A0A2A8D467</accession>
<organism evidence="4 5">
    <name type="scientific">Rothia dentocariosa</name>
    <dbReference type="NCBI Taxonomy" id="2047"/>
    <lineage>
        <taxon>Bacteria</taxon>
        <taxon>Bacillati</taxon>
        <taxon>Actinomycetota</taxon>
        <taxon>Actinomycetes</taxon>
        <taxon>Micrococcales</taxon>
        <taxon>Micrococcaceae</taxon>
        <taxon>Rothia</taxon>
    </lineage>
</organism>
<dbReference type="Proteomes" id="UP000219947">
    <property type="component" value="Unassembled WGS sequence"/>
</dbReference>
<dbReference type="RefSeq" id="WP_098042993.1">
    <property type="nucleotide sequence ID" value="NZ_CAURLQ010000015.1"/>
</dbReference>
<dbReference type="Gene3D" id="2.160.10.10">
    <property type="entry name" value="Hexapeptide repeat proteins"/>
    <property type="match status" value="1"/>
</dbReference>
<sequence>MSKPNRQNLSEAFERMTAGKAYRSTEENKQVGDSIYQAVKFFEQYYARGEHAHGMQVLRDHLGSLGEHTQMRPPVAFDFGVNTHIGKYCFFNFNTTFLDVAPITIGDYVFVGPGCQFLTPTHPINVQDRINFWEGALPITVGNNVWIGGGVIILGGVTIGENAVIGAGSVVTKDVPENTIVAGNPARTIRTIDPEQRPAHPHQYSDQEMTQAQEFYARLEADNF</sequence>
<reference evidence="4" key="1">
    <citation type="submission" date="2017-10" db="EMBL/GenBank/DDBJ databases">
        <title>Kefir isolates.</title>
        <authorList>
            <person name="Kim Y."/>
            <person name="Blasche S."/>
        </authorList>
    </citation>
    <scope>NUCLEOTIDE SEQUENCE [LARGE SCALE GENOMIC DNA]</scope>
    <source>
        <strain evidence="4">OG2-2</strain>
    </source>
</reference>
<dbReference type="Pfam" id="PF00132">
    <property type="entry name" value="Hexapep"/>
    <property type="match status" value="1"/>
</dbReference>
<comment type="caution">
    <text evidence="4">The sequence shown here is derived from an EMBL/GenBank/DDBJ whole genome shotgun (WGS) entry which is preliminary data.</text>
</comment>
<evidence type="ECO:0000313" key="4">
    <source>
        <dbReference type="EMBL" id="PEN15729.1"/>
    </source>
</evidence>
<dbReference type="PROSITE" id="PS00101">
    <property type="entry name" value="HEXAPEP_TRANSFERASES"/>
    <property type="match status" value="1"/>
</dbReference>
<keyword evidence="5" id="KW-1185">Reference proteome</keyword>
<evidence type="ECO:0000313" key="5">
    <source>
        <dbReference type="Proteomes" id="UP000219947"/>
    </source>
</evidence>
<gene>
    <name evidence="4" type="ORF">CRM92_08975</name>
</gene>
<evidence type="ECO:0000256" key="3">
    <source>
        <dbReference type="ARBA" id="ARBA00022737"/>
    </source>
</evidence>
<dbReference type="SUPFAM" id="SSF51161">
    <property type="entry name" value="Trimeric LpxA-like enzymes"/>
    <property type="match status" value="1"/>
</dbReference>
<dbReference type="InterPro" id="IPR018357">
    <property type="entry name" value="Hexapep_transf_CS"/>
</dbReference>
<dbReference type="PANTHER" id="PTHR23416:SF23">
    <property type="entry name" value="ACETYLTRANSFERASE C18B11.09C-RELATED"/>
    <property type="match status" value="1"/>
</dbReference>
<dbReference type="PANTHER" id="PTHR23416">
    <property type="entry name" value="SIALIC ACID SYNTHASE-RELATED"/>
    <property type="match status" value="1"/>
</dbReference>
<dbReference type="CDD" id="cd03357">
    <property type="entry name" value="LbH_MAT_GAT"/>
    <property type="match status" value="1"/>
</dbReference>
<dbReference type="GO" id="GO:0008374">
    <property type="term" value="F:O-acyltransferase activity"/>
    <property type="evidence" value="ECO:0007669"/>
    <property type="project" value="TreeGrafter"/>
</dbReference>
<keyword evidence="2 4" id="KW-0808">Transferase</keyword>
<dbReference type="InterPro" id="IPR001451">
    <property type="entry name" value="Hexapep"/>
</dbReference>
<dbReference type="AlphaFoldDB" id="A0A2A8D467"/>
<evidence type="ECO:0000256" key="2">
    <source>
        <dbReference type="ARBA" id="ARBA00022679"/>
    </source>
</evidence>
<dbReference type="InterPro" id="IPR011004">
    <property type="entry name" value="Trimer_LpxA-like_sf"/>
</dbReference>
<evidence type="ECO:0000256" key="1">
    <source>
        <dbReference type="ARBA" id="ARBA00007274"/>
    </source>
</evidence>